<gene>
    <name evidence="1" type="ORF">HPLM_LOCUS15358</name>
</gene>
<reference evidence="3" key="1">
    <citation type="submission" date="2017-02" db="UniProtKB">
        <authorList>
            <consortium name="WormBaseParasite"/>
        </authorList>
    </citation>
    <scope>IDENTIFICATION</scope>
</reference>
<evidence type="ECO:0000313" key="2">
    <source>
        <dbReference type="Proteomes" id="UP000268014"/>
    </source>
</evidence>
<organism evidence="3">
    <name type="scientific">Haemonchus placei</name>
    <name type="common">Barber's pole worm</name>
    <dbReference type="NCBI Taxonomy" id="6290"/>
    <lineage>
        <taxon>Eukaryota</taxon>
        <taxon>Metazoa</taxon>
        <taxon>Ecdysozoa</taxon>
        <taxon>Nematoda</taxon>
        <taxon>Chromadorea</taxon>
        <taxon>Rhabditida</taxon>
        <taxon>Rhabditina</taxon>
        <taxon>Rhabditomorpha</taxon>
        <taxon>Strongyloidea</taxon>
        <taxon>Trichostrongylidae</taxon>
        <taxon>Haemonchus</taxon>
    </lineage>
</organism>
<evidence type="ECO:0000313" key="3">
    <source>
        <dbReference type="WBParaSite" id="HPLM_0001536601-mRNA-1"/>
    </source>
</evidence>
<accession>A0A0N4WUN3</accession>
<dbReference type="WBParaSite" id="HPLM_0001536601-mRNA-1">
    <property type="protein sequence ID" value="HPLM_0001536601-mRNA-1"/>
    <property type="gene ID" value="HPLM_0001536601"/>
</dbReference>
<evidence type="ECO:0000313" key="1">
    <source>
        <dbReference type="EMBL" id="VDO56319.1"/>
    </source>
</evidence>
<dbReference type="Proteomes" id="UP000268014">
    <property type="component" value="Unassembled WGS sequence"/>
</dbReference>
<keyword evidence="2" id="KW-1185">Reference proteome</keyword>
<dbReference type="AlphaFoldDB" id="A0A0N4WUN3"/>
<reference evidence="1 2" key="2">
    <citation type="submission" date="2018-11" db="EMBL/GenBank/DDBJ databases">
        <authorList>
            <consortium name="Pathogen Informatics"/>
        </authorList>
    </citation>
    <scope>NUCLEOTIDE SEQUENCE [LARGE SCALE GENOMIC DNA]</scope>
    <source>
        <strain evidence="1 2">MHpl1</strain>
    </source>
</reference>
<protein>
    <submittedName>
        <fullName evidence="3">Ovule protein</fullName>
    </submittedName>
</protein>
<name>A0A0N4WUN3_HAEPC</name>
<sequence length="68" mass="8104">MRDVKLEHDRSSTVDINYSHQSIGNSEPEEVSRFKYIVYNYLYKHIELPNLTCRFFIFPIFRASLFGA</sequence>
<dbReference type="EMBL" id="UZAF01018949">
    <property type="protein sequence ID" value="VDO56319.1"/>
    <property type="molecule type" value="Genomic_DNA"/>
</dbReference>
<proteinExistence type="predicted"/>